<dbReference type="CDD" id="cd20071">
    <property type="entry name" value="SET_SMYD"/>
    <property type="match status" value="1"/>
</dbReference>
<accession>A0AAE1LDF1</accession>
<organism evidence="2 3">
    <name type="scientific">Frankliniella fusca</name>
    <dbReference type="NCBI Taxonomy" id="407009"/>
    <lineage>
        <taxon>Eukaryota</taxon>
        <taxon>Metazoa</taxon>
        <taxon>Ecdysozoa</taxon>
        <taxon>Arthropoda</taxon>
        <taxon>Hexapoda</taxon>
        <taxon>Insecta</taxon>
        <taxon>Pterygota</taxon>
        <taxon>Neoptera</taxon>
        <taxon>Paraneoptera</taxon>
        <taxon>Thysanoptera</taxon>
        <taxon>Terebrantia</taxon>
        <taxon>Thripoidea</taxon>
        <taxon>Thripidae</taxon>
        <taxon>Frankliniella</taxon>
    </lineage>
</organism>
<dbReference type="PANTHER" id="PTHR46455:SF1">
    <property type="entry name" value="SET AND MYND DOMAIN CONTAINING, ARTHROPOD-SPECIFIC, MEMBER 2"/>
    <property type="match status" value="1"/>
</dbReference>
<dbReference type="SUPFAM" id="SSF82199">
    <property type="entry name" value="SET domain"/>
    <property type="match status" value="1"/>
</dbReference>
<dbReference type="InterPro" id="IPR001214">
    <property type="entry name" value="SET_dom"/>
</dbReference>
<feature type="non-terminal residue" evidence="2">
    <location>
        <position position="536"/>
    </location>
</feature>
<reference evidence="2" key="1">
    <citation type="submission" date="2021-07" db="EMBL/GenBank/DDBJ databases">
        <authorList>
            <person name="Catto M.A."/>
            <person name="Jacobson A."/>
            <person name="Kennedy G."/>
            <person name="Labadie P."/>
            <person name="Hunt B.G."/>
            <person name="Srinivasan R."/>
        </authorList>
    </citation>
    <scope>NUCLEOTIDE SEQUENCE</scope>
    <source>
        <strain evidence="2">PL_HMW_Pooled</strain>
        <tissue evidence="2">Head</tissue>
    </source>
</reference>
<dbReference type="EMBL" id="JAHWGI010000424">
    <property type="protein sequence ID" value="KAK3915365.1"/>
    <property type="molecule type" value="Genomic_DNA"/>
</dbReference>
<dbReference type="Pfam" id="PF00856">
    <property type="entry name" value="SET"/>
    <property type="match status" value="1"/>
</dbReference>
<dbReference type="PANTHER" id="PTHR46455">
    <property type="entry name" value="SET AND MYND DOMAIN CONTAINING, ARTHROPOD-SPECIFIC, MEMBER 4, ISOFORM A"/>
    <property type="match status" value="1"/>
</dbReference>
<dbReference type="GO" id="GO:0008276">
    <property type="term" value="F:protein methyltransferase activity"/>
    <property type="evidence" value="ECO:0007669"/>
    <property type="project" value="UniProtKB-ARBA"/>
</dbReference>
<protein>
    <submittedName>
        <fullName evidence="2">SET domain-containing protein SmydA-8, isoform A</fullName>
    </submittedName>
</protein>
<evidence type="ECO:0000259" key="1">
    <source>
        <dbReference type="Pfam" id="PF00856"/>
    </source>
</evidence>
<sequence>VRSNTMLPGDADVFAELVRAEARGGACRLAVDEALGRHLVAARPIPAGEVFLRCRPLVAGPKATTAADAVCLGCCRPLGPAGPARHPCPGCGWPLCSAACARAPAHRVECAVLAAAPEDARPPGPVGDPSAPAASPAAHWYAGVLPLRMLLLRGPGARAVRALQSHLGDRLRDSAAYRDQQGLQRRAAAFVARVLGVPEDDALRMAAVLDTNAFDVGREGVEARALFGSVSMLAHDCQASARCAMLGELKLGVLAQRDIAPGEVVSISYYADSLQGPLRRRRHLRATKCFDCACARCADPTDLGLYLDSIRCIRCRQRTAASADEKALLVATAPLDSAADWRCPRCGFTLSAEQMQMGHRRLRAQLDALDGADGEDAVRVEAFLAEHLGPDGLLHATSAHVLRAKNDLLAGAYAFIPGCSTPLTAVSDARLQRAVAMCVDLLEVVGVLEPGLSVLRGCLLLRLLGLLLERARRSTTAAAAAAPTEDVHLARQLFREAQVIFMDLETRTELRKREIMMERWIGENVVAVGSQHQEGR</sequence>
<feature type="domain" description="SET" evidence="1">
    <location>
        <begin position="36"/>
        <end position="269"/>
    </location>
</feature>
<keyword evidence="3" id="KW-1185">Reference proteome</keyword>
<reference evidence="2" key="2">
    <citation type="journal article" date="2023" name="BMC Genomics">
        <title>Pest status, molecular evolution, and epigenetic factors derived from the genome assembly of Frankliniella fusca, a thysanopteran phytovirus vector.</title>
        <authorList>
            <person name="Catto M.A."/>
            <person name="Labadie P.E."/>
            <person name="Jacobson A.L."/>
            <person name="Kennedy G.G."/>
            <person name="Srinivasan R."/>
            <person name="Hunt B.G."/>
        </authorList>
    </citation>
    <scope>NUCLEOTIDE SEQUENCE</scope>
    <source>
        <strain evidence="2">PL_HMW_Pooled</strain>
    </source>
</reference>
<dbReference type="InterPro" id="IPR053010">
    <property type="entry name" value="SET_SmydA-8"/>
</dbReference>
<dbReference type="AlphaFoldDB" id="A0AAE1LDF1"/>
<gene>
    <name evidence="2" type="ORF">KUF71_024641</name>
</gene>
<dbReference type="Gene3D" id="1.10.220.160">
    <property type="match status" value="1"/>
</dbReference>
<name>A0AAE1LDF1_9NEOP</name>
<dbReference type="Proteomes" id="UP001219518">
    <property type="component" value="Unassembled WGS sequence"/>
</dbReference>
<dbReference type="InterPro" id="IPR046341">
    <property type="entry name" value="SET_dom_sf"/>
</dbReference>
<proteinExistence type="predicted"/>
<evidence type="ECO:0000313" key="3">
    <source>
        <dbReference type="Proteomes" id="UP001219518"/>
    </source>
</evidence>
<evidence type="ECO:0000313" key="2">
    <source>
        <dbReference type="EMBL" id="KAK3915365.1"/>
    </source>
</evidence>
<comment type="caution">
    <text evidence="2">The sequence shown here is derived from an EMBL/GenBank/DDBJ whole genome shotgun (WGS) entry which is preliminary data.</text>
</comment>
<dbReference type="GO" id="GO:0008170">
    <property type="term" value="F:N-methyltransferase activity"/>
    <property type="evidence" value="ECO:0007669"/>
    <property type="project" value="UniProtKB-ARBA"/>
</dbReference>
<dbReference type="Gene3D" id="6.10.140.2220">
    <property type="match status" value="1"/>
</dbReference>
<dbReference type="GO" id="GO:0008757">
    <property type="term" value="F:S-adenosylmethionine-dependent methyltransferase activity"/>
    <property type="evidence" value="ECO:0007669"/>
    <property type="project" value="UniProtKB-ARBA"/>
</dbReference>
<dbReference type="Gene3D" id="2.170.270.10">
    <property type="entry name" value="SET domain"/>
    <property type="match status" value="1"/>
</dbReference>